<evidence type="ECO:0000256" key="2">
    <source>
        <dbReference type="SAM" id="SignalP"/>
    </source>
</evidence>
<evidence type="ECO:0000256" key="1">
    <source>
        <dbReference type="SAM" id="MobiDB-lite"/>
    </source>
</evidence>
<accession>A0A840B3A4</accession>
<keyword evidence="4" id="KW-1185">Reference proteome</keyword>
<keyword evidence="2" id="KW-0732">Signal</keyword>
<comment type="caution">
    <text evidence="3">The sequence shown here is derived from an EMBL/GenBank/DDBJ whole genome shotgun (WGS) entry which is preliminary data.</text>
</comment>
<dbReference type="Proteomes" id="UP000581447">
    <property type="component" value="Unassembled WGS sequence"/>
</dbReference>
<proteinExistence type="predicted"/>
<evidence type="ECO:0000313" key="3">
    <source>
        <dbReference type="EMBL" id="MBB3943034.1"/>
    </source>
</evidence>
<dbReference type="EMBL" id="JACIEA010000001">
    <property type="protein sequence ID" value="MBB3943034.1"/>
    <property type="molecule type" value="Genomic_DNA"/>
</dbReference>
<protein>
    <submittedName>
        <fullName evidence="3">Uncharacterized protein</fullName>
    </submittedName>
</protein>
<feature type="chain" id="PRO_5032884054" evidence="2">
    <location>
        <begin position="25"/>
        <end position="43"/>
    </location>
</feature>
<feature type="signal peptide" evidence="2">
    <location>
        <begin position="1"/>
        <end position="24"/>
    </location>
</feature>
<evidence type="ECO:0000313" key="4">
    <source>
        <dbReference type="Proteomes" id="UP000581447"/>
    </source>
</evidence>
<gene>
    <name evidence="3" type="ORF">GGR91_001256</name>
</gene>
<dbReference type="AlphaFoldDB" id="A0A840B3A4"/>
<dbReference type="RefSeq" id="WP_344672518.1">
    <property type="nucleotide sequence ID" value="NZ_BAABBG010000023.1"/>
</dbReference>
<name>A0A840B3A4_9SPHN</name>
<organism evidence="3 4">
    <name type="scientific">Sphingorhabdus rigui</name>
    <dbReference type="NCBI Taxonomy" id="1282858"/>
    <lineage>
        <taxon>Bacteria</taxon>
        <taxon>Pseudomonadati</taxon>
        <taxon>Pseudomonadota</taxon>
        <taxon>Alphaproteobacteria</taxon>
        <taxon>Sphingomonadales</taxon>
        <taxon>Sphingomonadaceae</taxon>
        <taxon>Sphingorhabdus</taxon>
    </lineage>
</organism>
<sequence length="43" mass="4358">MKFALKLALAASVSLASIAAPAFAQSQSDATQEPAKDGPQLGR</sequence>
<feature type="region of interest" description="Disordered" evidence="1">
    <location>
        <begin position="23"/>
        <end position="43"/>
    </location>
</feature>
<reference evidence="3 4" key="1">
    <citation type="submission" date="2020-08" db="EMBL/GenBank/DDBJ databases">
        <title>Genomic Encyclopedia of Type Strains, Phase IV (KMG-IV): sequencing the most valuable type-strain genomes for metagenomic binning, comparative biology and taxonomic classification.</title>
        <authorList>
            <person name="Goeker M."/>
        </authorList>
    </citation>
    <scope>NUCLEOTIDE SEQUENCE [LARGE SCALE GENOMIC DNA]</scope>
    <source>
        <strain evidence="3 4">DSM 29050</strain>
    </source>
</reference>